<dbReference type="InterPro" id="IPR036188">
    <property type="entry name" value="FAD/NAD-bd_sf"/>
</dbReference>
<organism evidence="9 10">
    <name type="scientific">Thermoplasma acidophilum (strain ATCC 25905 / DSM 1728 / JCM 9062 / NBRC 15155 / AMRC-C165)</name>
    <dbReference type="NCBI Taxonomy" id="273075"/>
    <lineage>
        <taxon>Archaea</taxon>
        <taxon>Methanobacteriati</taxon>
        <taxon>Thermoplasmatota</taxon>
        <taxon>Thermoplasmata</taxon>
        <taxon>Thermoplasmatales</taxon>
        <taxon>Thermoplasmataceae</taxon>
        <taxon>Thermoplasma</taxon>
    </lineage>
</organism>
<dbReference type="SUPFAM" id="SSF51905">
    <property type="entry name" value="FAD/NAD(P)-binding domain"/>
    <property type="match status" value="1"/>
</dbReference>
<dbReference type="RefSeq" id="WP_010901248.1">
    <property type="nucleotide sequence ID" value="NC_002578.1"/>
</dbReference>
<dbReference type="Gene3D" id="3.50.50.60">
    <property type="entry name" value="FAD/NAD(P)-binding domain"/>
    <property type="match status" value="2"/>
</dbReference>
<keyword evidence="3" id="KW-0285">Flavoprotein</keyword>
<dbReference type="PRINTS" id="PR00411">
    <property type="entry name" value="PNDRDTASEI"/>
</dbReference>
<dbReference type="EMBL" id="AL445065">
    <property type="protein sequence ID" value="CAC11966.1"/>
    <property type="molecule type" value="Genomic_DNA"/>
</dbReference>
<dbReference type="Pfam" id="PF07992">
    <property type="entry name" value="Pyr_redox_2"/>
    <property type="match status" value="1"/>
</dbReference>
<dbReference type="Proteomes" id="UP000001024">
    <property type="component" value="Chromosome"/>
</dbReference>
<dbReference type="KEGG" id="tac:Ta0837"/>
<sequence length="435" mass="46232">MDIVVIGGGAAGMAAASKAKRVNKDANVTVIESGSFVSYAECGIPYFLQGIVGKAEDLLHYPLEEFTEKRGIKVITGRVVKKIDTASLSLVLDNGSAVKFDRLIIATGSRPRIPDGIASGVFGLRSLESAIRLKEAIDGSRTITIIGAGVLGVELASTLTEAGKRVKVISKYDRVMPQLDPDMGKILNDYFSSKVEVEFSSTPVEIKKGEDGFAVKTTVDDHVSDVVIAAVGIVPNSNIAVDAGIKVDQRGAIITDEHMETSIPGIYAAGDVATVKNIITGQDEMMPLAQIANKAGRVAGSNAAGSEMRFPGAIGSTLVKVFDMEVGFTGLNEKRASVLGIPYGKTMIKAKSRANYYPGKEDIFVKILYDSRDKKIIGGQVIGKDGAAWRLNTLATAIFAGFTVEDLFYDDLGYTPPFGPVWDPLVVAGSVSMRE</sequence>
<evidence type="ECO:0000259" key="8">
    <source>
        <dbReference type="Pfam" id="PF07992"/>
    </source>
</evidence>
<dbReference type="InterPro" id="IPR023753">
    <property type="entry name" value="FAD/NAD-binding_dom"/>
</dbReference>
<evidence type="ECO:0000313" key="10">
    <source>
        <dbReference type="Proteomes" id="UP000001024"/>
    </source>
</evidence>
<comment type="cofactor">
    <cofactor evidence="1">
        <name>FAD</name>
        <dbReference type="ChEBI" id="CHEBI:57692"/>
    </cofactor>
</comment>
<dbReference type="PANTHER" id="PTHR43429">
    <property type="entry name" value="PYRIDINE NUCLEOTIDE-DISULFIDE OXIDOREDUCTASE DOMAIN-CONTAINING"/>
    <property type="match status" value="1"/>
</dbReference>
<dbReference type="PRINTS" id="PR00368">
    <property type="entry name" value="FADPNR"/>
</dbReference>
<dbReference type="InterPro" id="IPR016156">
    <property type="entry name" value="FAD/NAD-linked_Rdtase_dimer_sf"/>
</dbReference>
<dbReference type="SUPFAM" id="SSF55424">
    <property type="entry name" value="FAD/NAD-linked reductases, dimerisation (C-terminal) domain"/>
    <property type="match status" value="1"/>
</dbReference>
<dbReference type="EnsemblBacteria" id="CAC11966">
    <property type="protein sequence ID" value="CAC11966"/>
    <property type="gene ID" value="CAC11966"/>
</dbReference>
<name>Q9HJX5_THEAC</name>
<dbReference type="GO" id="GO:0004601">
    <property type="term" value="F:peroxidase activity"/>
    <property type="evidence" value="ECO:0007669"/>
    <property type="project" value="UniProtKB-KW"/>
</dbReference>
<evidence type="ECO:0000259" key="7">
    <source>
        <dbReference type="Pfam" id="PF02852"/>
    </source>
</evidence>
<protein>
    <submittedName>
        <fullName evidence="9">NADH peroxidase related protein</fullName>
    </submittedName>
</protein>
<dbReference type="InParanoid" id="Q9HJX5"/>
<comment type="similarity">
    <text evidence="2">Belongs to the class-III pyridine nucleotide-disulfide oxidoreductase family.</text>
</comment>
<dbReference type="STRING" id="273075.gene:9572051"/>
<evidence type="ECO:0000313" key="9">
    <source>
        <dbReference type="EMBL" id="CAC11966.1"/>
    </source>
</evidence>
<evidence type="ECO:0000256" key="6">
    <source>
        <dbReference type="ARBA" id="ARBA00023284"/>
    </source>
</evidence>
<dbReference type="OrthoDB" id="27922at2157"/>
<dbReference type="PANTHER" id="PTHR43429:SF1">
    <property type="entry name" value="NAD(P)H SULFUR OXIDOREDUCTASE (COA-DEPENDENT)"/>
    <property type="match status" value="1"/>
</dbReference>
<dbReference type="Pfam" id="PF02852">
    <property type="entry name" value="Pyr_redox_dim"/>
    <property type="match status" value="1"/>
</dbReference>
<keyword evidence="9" id="KW-0575">Peroxidase</keyword>
<dbReference type="HOGENOM" id="CLU_003291_1_3_2"/>
<keyword evidence="6" id="KW-0676">Redox-active center</keyword>
<evidence type="ECO:0000256" key="5">
    <source>
        <dbReference type="ARBA" id="ARBA00023002"/>
    </source>
</evidence>
<feature type="domain" description="FAD/NAD(P)-binding" evidence="8">
    <location>
        <begin position="1"/>
        <end position="295"/>
    </location>
</feature>
<dbReference type="PaxDb" id="273075-Ta0837"/>
<accession>Q9HJX5</accession>
<evidence type="ECO:0000256" key="3">
    <source>
        <dbReference type="ARBA" id="ARBA00022630"/>
    </source>
</evidence>
<dbReference type="eggNOG" id="arCOG01069">
    <property type="taxonomic scope" value="Archaea"/>
</dbReference>
<evidence type="ECO:0000256" key="1">
    <source>
        <dbReference type="ARBA" id="ARBA00001974"/>
    </source>
</evidence>
<feature type="domain" description="Pyridine nucleotide-disulphide oxidoreductase dimerisation" evidence="7">
    <location>
        <begin position="319"/>
        <end position="419"/>
    </location>
</feature>
<keyword evidence="4" id="KW-0274">FAD</keyword>
<keyword evidence="5" id="KW-0560">Oxidoreductase</keyword>
<dbReference type="InterPro" id="IPR004099">
    <property type="entry name" value="Pyr_nucl-diS_OxRdtase_dimer"/>
</dbReference>
<proteinExistence type="inferred from homology"/>
<keyword evidence="10" id="KW-1185">Reference proteome</keyword>
<gene>
    <name evidence="9" type="ordered locus">Ta0837</name>
</gene>
<evidence type="ECO:0000256" key="2">
    <source>
        <dbReference type="ARBA" id="ARBA00009130"/>
    </source>
</evidence>
<dbReference type="InterPro" id="IPR050260">
    <property type="entry name" value="FAD-bd_OxRdtase"/>
</dbReference>
<reference evidence="9 10" key="1">
    <citation type="journal article" date="2000" name="Nature">
        <title>The genome sequence of the thermoacidophilic scavenger Thermoplasma acidophilum.</title>
        <authorList>
            <person name="Ruepp A."/>
            <person name="Graml W."/>
            <person name="Santos-Martinez M.L."/>
            <person name="Koretke K.K."/>
            <person name="Volker C."/>
            <person name="Mewes H.W."/>
            <person name="Frishman D."/>
            <person name="Stocker S."/>
            <person name="Lupas A.N."/>
            <person name="Baumeister W."/>
        </authorList>
    </citation>
    <scope>NUCLEOTIDE SEQUENCE [LARGE SCALE GENOMIC DNA]</scope>
    <source>
        <strain evidence="10">ATCC 25905 / DSM 1728 / JCM 9062 / NBRC 15155 / AMRC-C165</strain>
    </source>
</reference>
<dbReference type="AlphaFoldDB" id="Q9HJX5"/>
<evidence type="ECO:0000256" key="4">
    <source>
        <dbReference type="ARBA" id="ARBA00022827"/>
    </source>
</evidence>